<organism evidence="10 11">
    <name type="scientific">Malassezia sympodialis (strain ATCC 42132)</name>
    <name type="common">Atopic eczema-associated yeast</name>
    <dbReference type="NCBI Taxonomy" id="1230383"/>
    <lineage>
        <taxon>Eukaryota</taxon>
        <taxon>Fungi</taxon>
        <taxon>Dikarya</taxon>
        <taxon>Basidiomycota</taxon>
        <taxon>Ustilaginomycotina</taxon>
        <taxon>Malasseziomycetes</taxon>
        <taxon>Malasseziales</taxon>
        <taxon>Malasseziaceae</taxon>
        <taxon>Malassezia</taxon>
    </lineage>
</organism>
<evidence type="ECO:0000256" key="3">
    <source>
        <dbReference type="ARBA" id="ARBA00008442"/>
    </source>
</evidence>
<evidence type="ECO:0000259" key="9">
    <source>
        <dbReference type="Pfam" id="PF16686"/>
    </source>
</evidence>
<evidence type="ECO:0000256" key="5">
    <source>
        <dbReference type="ARBA" id="ARBA00022895"/>
    </source>
</evidence>
<dbReference type="AlphaFoldDB" id="A0A1M8A2E8"/>
<feature type="compositionally biased region" description="Low complexity" evidence="8">
    <location>
        <begin position="226"/>
        <end position="235"/>
    </location>
</feature>
<sequence>MGRSRRRRPAVEMRVVERANVPYPVQDTESGPPFASSGAQQSHPDTPLLGIDPGEYSMLGENAPLARWLARIARGRGATVCTAGALSHVTEVGTEATPSFQCCLDAPDGCAVPLMLRGRHAIALHQALGRHAASTPIYVFVSGYGAELQRLPKDPPRAGVVWAEQFALKALVETADAGPLTLWFESDRTRPATVVVQPADAPKPTLCSDAWFGSCADADEAPPAPADTRPTTASPERTHPPTECDQLTYTPLHEIHAGQLANVMGVLVEPPTVRGTDKGADAMVRVYLRAPTQPGAPGTVVPANLFARQLDQLPHHARAGDAILLRHIQCKEFLGRVVCVGPAFRPYSWALCSHGTFTQLPGTHIGPEEAAALTQLTQSSEPRAPAPLPTIAELRAGTTADLVVELVAVHLGRHVPDLYVTDYSCNEALQQNDEHLQRRFGRDEASCRGRVFHVGLWGEQGALALRLHAGQFVRLGRVHVRAHTWQGLLGAMGSQSRQSDTITILDERDALLAPLLQRRRSWMTQRAAQKRSASPVAAPPPARMRTASPSAHAAPESDEPGALPPASLFPVAAMEPVQAPRYALDSDDMISVRDMLDGELPSEADVAGCVLRLAPDTDWRRTWCRRCDVLLPREHRFCVQCADEDGKHLCPELAFSLDICDPRDAPRTQRGAQHVPALTVSVRGAAAEPLLRCSAHAYLHSSAQRARAHQVALALTAAPAAHVLHMRVRWACGAYVLVASRR</sequence>
<reference evidence="11" key="1">
    <citation type="journal article" date="2017" name="Nucleic Acids Res.">
        <title>Proteogenomics produces comprehensive and highly accurate protein-coding gene annotation in a complete genome assembly of Malassezia sympodialis.</title>
        <authorList>
            <person name="Zhu Y."/>
            <person name="Engstroem P.G."/>
            <person name="Tellgren-Roth C."/>
            <person name="Baudo C.D."/>
            <person name="Kennell J.C."/>
            <person name="Sun S."/>
            <person name="Billmyre R.B."/>
            <person name="Schroeder M.S."/>
            <person name="Andersson A."/>
            <person name="Holm T."/>
            <person name="Sigurgeirsson B."/>
            <person name="Wu G."/>
            <person name="Sankaranarayanan S.R."/>
            <person name="Siddharthan R."/>
            <person name="Sanyal K."/>
            <person name="Lundeberg J."/>
            <person name="Nystedt B."/>
            <person name="Boekhout T."/>
            <person name="Dawson T.L. Jr."/>
            <person name="Heitman J."/>
            <person name="Scheynius A."/>
            <person name="Lehtioe J."/>
        </authorList>
    </citation>
    <scope>NUCLEOTIDE SEQUENCE [LARGE SCALE GENOMIC DNA]</scope>
    <source>
        <strain evidence="11">ATCC 42132</strain>
    </source>
</reference>
<evidence type="ECO:0000313" key="11">
    <source>
        <dbReference type="Proteomes" id="UP000186303"/>
    </source>
</evidence>
<dbReference type="InterPro" id="IPR032042">
    <property type="entry name" value="POT1PC"/>
</dbReference>
<comment type="subcellular location">
    <subcellularLocation>
        <location evidence="2">Chromosome</location>
        <location evidence="2">Telomere</location>
    </subcellularLocation>
    <subcellularLocation>
        <location evidence="1">Nucleus</location>
    </subcellularLocation>
</comment>
<dbReference type="Pfam" id="PF16686">
    <property type="entry name" value="POT1PC"/>
    <property type="match status" value="1"/>
</dbReference>
<dbReference type="EMBL" id="LT671822">
    <property type="protein sequence ID" value="SHO76652.1"/>
    <property type="molecule type" value="Genomic_DNA"/>
</dbReference>
<feature type="region of interest" description="Disordered" evidence="8">
    <location>
        <begin position="21"/>
        <end position="48"/>
    </location>
</feature>
<dbReference type="GO" id="GO:0010521">
    <property type="term" value="F:telomerase inhibitor activity"/>
    <property type="evidence" value="ECO:0007669"/>
    <property type="project" value="TreeGrafter"/>
</dbReference>
<dbReference type="Proteomes" id="UP000186303">
    <property type="component" value="Chromosome 2"/>
</dbReference>
<dbReference type="GO" id="GO:0098505">
    <property type="term" value="F:G-rich strand telomeric DNA binding"/>
    <property type="evidence" value="ECO:0007669"/>
    <property type="project" value="TreeGrafter"/>
</dbReference>
<feature type="region of interest" description="Disordered" evidence="8">
    <location>
        <begin position="523"/>
        <end position="567"/>
    </location>
</feature>
<evidence type="ECO:0000256" key="8">
    <source>
        <dbReference type="SAM" id="MobiDB-lite"/>
    </source>
</evidence>
<name>A0A1M8A2E8_MALS4</name>
<dbReference type="GO" id="GO:0016233">
    <property type="term" value="P:telomere capping"/>
    <property type="evidence" value="ECO:0007669"/>
    <property type="project" value="TreeGrafter"/>
</dbReference>
<dbReference type="OrthoDB" id="2186770at2759"/>
<protein>
    <recommendedName>
        <fullName evidence="9">Protection of telomeres protein 1 ssDNA-binding domain-containing protein</fullName>
    </recommendedName>
</protein>
<dbReference type="InterPro" id="IPR028389">
    <property type="entry name" value="POT1"/>
</dbReference>
<evidence type="ECO:0000313" key="10">
    <source>
        <dbReference type="EMBL" id="SHO76652.1"/>
    </source>
</evidence>
<feature type="domain" description="Protection of telomeres protein 1 ssDNA-binding" evidence="9">
    <location>
        <begin position="391"/>
        <end position="522"/>
    </location>
</feature>
<feature type="region of interest" description="Disordered" evidence="8">
    <location>
        <begin position="217"/>
        <end position="244"/>
    </location>
</feature>
<keyword evidence="11" id="KW-1185">Reference proteome</keyword>
<dbReference type="GO" id="GO:0000783">
    <property type="term" value="C:nuclear telomere cap complex"/>
    <property type="evidence" value="ECO:0007669"/>
    <property type="project" value="TreeGrafter"/>
</dbReference>
<dbReference type="InterPro" id="IPR012340">
    <property type="entry name" value="NA-bd_OB-fold"/>
</dbReference>
<keyword evidence="4" id="KW-0158">Chromosome</keyword>
<evidence type="ECO:0000256" key="1">
    <source>
        <dbReference type="ARBA" id="ARBA00004123"/>
    </source>
</evidence>
<dbReference type="PANTHER" id="PTHR14513:SF0">
    <property type="entry name" value="PROTECTION OF TELOMERES PROTEIN 1"/>
    <property type="match status" value="1"/>
</dbReference>
<dbReference type="Gene3D" id="2.40.50.140">
    <property type="entry name" value="Nucleic acid-binding proteins"/>
    <property type="match status" value="2"/>
</dbReference>
<accession>A0A1M8A2E8</accession>
<keyword evidence="6" id="KW-0238">DNA-binding</keyword>
<evidence type="ECO:0000256" key="2">
    <source>
        <dbReference type="ARBA" id="ARBA00004574"/>
    </source>
</evidence>
<keyword evidence="5" id="KW-0779">Telomere</keyword>
<dbReference type="OMA" id="HAYLHSS"/>
<evidence type="ECO:0000256" key="6">
    <source>
        <dbReference type="ARBA" id="ARBA00023125"/>
    </source>
</evidence>
<dbReference type="SUPFAM" id="SSF50249">
    <property type="entry name" value="Nucleic acid-binding proteins"/>
    <property type="match status" value="2"/>
</dbReference>
<dbReference type="VEuPathDB" id="FungiDB:MSYG_0990"/>
<dbReference type="PANTHER" id="PTHR14513">
    <property type="entry name" value="PROTECTION OF TELOMERES 1"/>
    <property type="match status" value="1"/>
</dbReference>
<evidence type="ECO:0000256" key="7">
    <source>
        <dbReference type="ARBA" id="ARBA00023242"/>
    </source>
</evidence>
<keyword evidence="7" id="KW-0539">Nucleus</keyword>
<proteinExistence type="inferred from homology"/>
<dbReference type="GO" id="GO:0032210">
    <property type="term" value="P:regulation of telomere maintenance via telomerase"/>
    <property type="evidence" value="ECO:0007669"/>
    <property type="project" value="TreeGrafter"/>
</dbReference>
<gene>
    <name evidence="10" type="ORF">MSYG_0990</name>
</gene>
<comment type="similarity">
    <text evidence="3">Belongs to the telombin family.</text>
</comment>
<evidence type="ECO:0000256" key="4">
    <source>
        <dbReference type="ARBA" id="ARBA00022454"/>
    </source>
</evidence>